<sequence>MAHLRTGFCVQDVFVIATTSRPDLVDPALLRPGRFEKVCFCGLPVTDDERTEMLAVALNTLNSDISFDINVLGSMVPLTFSPADIQRHNRRTDDERTEMLAVALNTLNSDISFDISVLGSMVPLTFSPADIQELQRYHRYCLPYLNKAYQERVQATEHLVASSSSYSTKGGRGATEVAAISNGCANPQEHLEEQHEHLNRQVYTNEAYSEERGSYSPQAQQPTEGFGPTSDSLSHSSLSSTSLRANGNKTCSSDQESTPEASAQCTRNGTIPSLDVERGTDRQAAPPKKGRRRAKGPSKLAGSRVALA</sequence>
<evidence type="ECO:0000256" key="3">
    <source>
        <dbReference type="RuleBase" id="RU003651"/>
    </source>
</evidence>
<keyword evidence="1 3" id="KW-0547">Nucleotide-binding</keyword>
<dbReference type="Pfam" id="PF00004">
    <property type="entry name" value="AAA"/>
    <property type="match status" value="1"/>
</dbReference>
<dbReference type="InterPro" id="IPR003959">
    <property type="entry name" value="ATPase_AAA_core"/>
</dbReference>
<reference evidence="6" key="2">
    <citation type="submission" date="2013-10" db="EMBL/GenBank/DDBJ databases">
        <authorList>
            <person name="Aslett M."/>
        </authorList>
    </citation>
    <scope>NUCLEOTIDE SEQUENCE [LARGE SCALE GENOMIC DNA]</scope>
    <source>
        <strain evidence="6">Houghton</strain>
    </source>
</reference>
<dbReference type="Proteomes" id="UP000018201">
    <property type="component" value="Unassembled WGS sequence"/>
</dbReference>
<feature type="region of interest" description="Disordered" evidence="4">
    <location>
        <begin position="207"/>
        <end position="308"/>
    </location>
</feature>
<dbReference type="Gene3D" id="3.40.50.300">
    <property type="entry name" value="P-loop containing nucleotide triphosphate hydrolases"/>
    <property type="match status" value="1"/>
</dbReference>
<evidence type="ECO:0000256" key="2">
    <source>
        <dbReference type="ARBA" id="ARBA00022840"/>
    </source>
</evidence>
<feature type="compositionally biased region" description="Polar residues" evidence="4">
    <location>
        <begin position="244"/>
        <end position="271"/>
    </location>
</feature>
<dbReference type="GO" id="GO:0016887">
    <property type="term" value="F:ATP hydrolysis activity"/>
    <property type="evidence" value="ECO:0007669"/>
    <property type="project" value="InterPro"/>
</dbReference>
<keyword evidence="2 3" id="KW-0067">ATP-binding</keyword>
<dbReference type="InterPro" id="IPR003960">
    <property type="entry name" value="ATPase_AAA_CS"/>
</dbReference>
<dbReference type="GO" id="GO:0005524">
    <property type="term" value="F:ATP binding"/>
    <property type="evidence" value="ECO:0007669"/>
    <property type="project" value="UniProtKB-KW"/>
</dbReference>
<proteinExistence type="inferred from homology"/>
<name>U6H4Y6_9EIME</name>
<dbReference type="SUPFAM" id="SSF52540">
    <property type="entry name" value="P-loop containing nucleoside triphosphate hydrolases"/>
    <property type="match status" value="1"/>
</dbReference>
<organism evidence="6 7">
    <name type="scientific">Eimeria praecox</name>
    <dbReference type="NCBI Taxonomy" id="51316"/>
    <lineage>
        <taxon>Eukaryota</taxon>
        <taxon>Sar</taxon>
        <taxon>Alveolata</taxon>
        <taxon>Apicomplexa</taxon>
        <taxon>Conoidasida</taxon>
        <taxon>Coccidia</taxon>
        <taxon>Eucoccidiorida</taxon>
        <taxon>Eimeriorina</taxon>
        <taxon>Eimeriidae</taxon>
        <taxon>Eimeria</taxon>
    </lineage>
</organism>
<dbReference type="OrthoDB" id="345979at2759"/>
<dbReference type="PANTHER" id="PTHR23077">
    <property type="entry name" value="AAA-FAMILY ATPASE"/>
    <property type="match status" value="1"/>
</dbReference>
<dbReference type="PROSITE" id="PS00674">
    <property type="entry name" value="AAA"/>
    <property type="match status" value="1"/>
</dbReference>
<evidence type="ECO:0000259" key="5">
    <source>
        <dbReference type="Pfam" id="PF00004"/>
    </source>
</evidence>
<keyword evidence="7" id="KW-1185">Reference proteome</keyword>
<dbReference type="EMBL" id="HG694306">
    <property type="protein sequence ID" value="CDI85789.1"/>
    <property type="molecule type" value="Genomic_DNA"/>
</dbReference>
<evidence type="ECO:0000256" key="4">
    <source>
        <dbReference type="SAM" id="MobiDB-lite"/>
    </source>
</evidence>
<protein>
    <submittedName>
        <fullName evidence="6">Peroxisome biogenesis factor 1, putative</fullName>
    </submittedName>
</protein>
<dbReference type="Gene3D" id="1.10.8.60">
    <property type="match status" value="1"/>
</dbReference>
<dbReference type="InterPro" id="IPR027417">
    <property type="entry name" value="P-loop_NTPase"/>
</dbReference>
<evidence type="ECO:0000313" key="6">
    <source>
        <dbReference type="EMBL" id="CDI85789.1"/>
    </source>
</evidence>
<accession>U6H4Y6</accession>
<dbReference type="InterPro" id="IPR050168">
    <property type="entry name" value="AAA_ATPase_domain"/>
</dbReference>
<comment type="similarity">
    <text evidence="3">Belongs to the AAA ATPase family.</text>
</comment>
<evidence type="ECO:0000313" key="7">
    <source>
        <dbReference type="Proteomes" id="UP000018201"/>
    </source>
</evidence>
<gene>
    <name evidence="6" type="ORF">EPH_0062680</name>
</gene>
<reference evidence="6" key="1">
    <citation type="submission" date="2013-10" db="EMBL/GenBank/DDBJ databases">
        <title>Genomic analysis of the causative agents of coccidiosis in chickens.</title>
        <authorList>
            <person name="Reid A.J."/>
            <person name="Blake D."/>
            <person name="Billington K."/>
            <person name="Browne H."/>
            <person name="Dunn M."/>
            <person name="Hung S."/>
            <person name="Kawahara F."/>
            <person name="Miranda-Saavedra D."/>
            <person name="Mourier T."/>
            <person name="Nagra H."/>
            <person name="Otto T.D."/>
            <person name="Rawlings N."/>
            <person name="Sanchez A."/>
            <person name="Sanders M."/>
            <person name="Subramaniam C."/>
            <person name="Tay Y."/>
            <person name="Dear P."/>
            <person name="Doerig C."/>
            <person name="Gruber A."/>
            <person name="Parkinson J."/>
            <person name="Shirley M."/>
            <person name="Wan K.L."/>
            <person name="Berriman M."/>
            <person name="Tomley F."/>
            <person name="Pain A."/>
        </authorList>
    </citation>
    <scope>NUCLEOTIDE SEQUENCE [LARGE SCALE GENOMIC DNA]</scope>
    <source>
        <strain evidence="6">Houghton</strain>
    </source>
</reference>
<dbReference type="PANTHER" id="PTHR23077:SF171">
    <property type="entry name" value="NUCLEAR VALOSIN-CONTAINING PROTEIN-LIKE"/>
    <property type="match status" value="1"/>
</dbReference>
<feature type="compositionally biased region" description="Low complexity" evidence="4">
    <location>
        <begin position="230"/>
        <end position="243"/>
    </location>
</feature>
<dbReference type="VEuPathDB" id="ToxoDB:EPH_0062680"/>
<evidence type="ECO:0000256" key="1">
    <source>
        <dbReference type="ARBA" id="ARBA00022741"/>
    </source>
</evidence>
<feature type="domain" description="ATPase AAA-type core" evidence="5">
    <location>
        <begin position="11"/>
        <end position="42"/>
    </location>
</feature>
<dbReference type="AlphaFoldDB" id="U6H4Y6"/>